<proteinExistence type="predicted"/>
<dbReference type="GO" id="GO:0008168">
    <property type="term" value="F:methyltransferase activity"/>
    <property type="evidence" value="ECO:0007669"/>
    <property type="project" value="UniProtKB-KW"/>
</dbReference>
<evidence type="ECO:0000313" key="7">
    <source>
        <dbReference type="Proteomes" id="UP001341444"/>
    </source>
</evidence>
<dbReference type="PANTHER" id="PTHR44307">
    <property type="entry name" value="PHOSPHOETHANOLAMINE METHYLTRANSFERASE"/>
    <property type="match status" value="1"/>
</dbReference>
<dbReference type="InterPro" id="IPR013216">
    <property type="entry name" value="Methyltransf_11"/>
</dbReference>
<keyword evidence="2 6" id="KW-0489">Methyltransferase</keyword>
<comment type="pathway">
    <text evidence="4">Phospholipid metabolism.</text>
</comment>
<sequence length="242" mass="27375">MNFTYQDALAHYGIGGAHPGGLSLTKEILSKEQITKQTKFLDAGCGTGQTAAYLARTYPCFISAIDHHPVMVKKAKQRFNNENIQIDIHEGSIEKTSFEDNTFDIILSESVTVFTNISTTLKEYYRILKPGGVLIDLDMTAEPALDEIGKDKIKKTYNINEVLTEKEWLEKLTEAGFHSIDILYSDTVYSQIKKSSETVNQEADFNLSKSIDPKLSDIMHQHYQLTNQYAMNLGHRVFRAVR</sequence>
<dbReference type="GO" id="GO:0032259">
    <property type="term" value="P:methylation"/>
    <property type="evidence" value="ECO:0007669"/>
    <property type="project" value="UniProtKB-KW"/>
</dbReference>
<dbReference type="Proteomes" id="UP001341444">
    <property type="component" value="Unassembled WGS sequence"/>
</dbReference>
<evidence type="ECO:0000313" key="6">
    <source>
        <dbReference type="EMBL" id="MED1204073.1"/>
    </source>
</evidence>
<evidence type="ECO:0000256" key="2">
    <source>
        <dbReference type="ARBA" id="ARBA00022603"/>
    </source>
</evidence>
<accession>A0ABU6MKA1</accession>
<dbReference type="SUPFAM" id="SSF53335">
    <property type="entry name" value="S-adenosyl-L-methionine-dependent methyltransferases"/>
    <property type="match status" value="1"/>
</dbReference>
<organism evidence="6 7">
    <name type="scientific">Heyndrickxia acidicola</name>
    <dbReference type="NCBI Taxonomy" id="209389"/>
    <lineage>
        <taxon>Bacteria</taxon>
        <taxon>Bacillati</taxon>
        <taxon>Bacillota</taxon>
        <taxon>Bacilli</taxon>
        <taxon>Bacillales</taxon>
        <taxon>Bacillaceae</taxon>
        <taxon>Heyndrickxia</taxon>
    </lineage>
</organism>
<dbReference type="InterPro" id="IPR029063">
    <property type="entry name" value="SAM-dependent_MTases_sf"/>
</dbReference>
<keyword evidence="3" id="KW-0808">Transferase</keyword>
<dbReference type="PANTHER" id="PTHR44307:SF2">
    <property type="entry name" value="PHOSPHOETHANOLAMINE METHYLTRANSFERASE ISOFORM X1"/>
    <property type="match status" value="1"/>
</dbReference>
<dbReference type="Gene3D" id="3.40.50.150">
    <property type="entry name" value="Vaccinia Virus protein VP39"/>
    <property type="match status" value="1"/>
</dbReference>
<evidence type="ECO:0000256" key="4">
    <source>
        <dbReference type="ARBA" id="ARBA00025707"/>
    </source>
</evidence>
<reference evidence="6 7" key="1">
    <citation type="submission" date="2023-03" db="EMBL/GenBank/DDBJ databases">
        <title>Bacillus Genome Sequencing.</title>
        <authorList>
            <person name="Dunlap C."/>
        </authorList>
    </citation>
    <scope>NUCLEOTIDE SEQUENCE [LARGE SCALE GENOMIC DNA]</scope>
    <source>
        <strain evidence="6 7">B-23453</strain>
    </source>
</reference>
<name>A0ABU6MKA1_9BACI</name>
<evidence type="ECO:0000256" key="3">
    <source>
        <dbReference type="ARBA" id="ARBA00022679"/>
    </source>
</evidence>
<gene>
    <name evidence="6" type="ORF">P4T90_13520</name>
</gene>
<keyword evidence="7" id="KW-1185">Reference proteome</keyword>
<protein>
    <submittedName>
        <fullName evidence="6">Class I SAM-dependent methyltransferase</fullName>
    </submittedName>
</protein>
<dbReference type="CDD" id="cd02440">
    <property type="entry name" value="AdoMet_MTases"/>
    <property type="match status" value="1"/>
</dbReference>
<dbReference type="RefSeq" id="WP_066264394.1">
    <property type="nucleotide sequence ID" value="NZ_JARMAB010000019.1"/>
</dbReference>
<dbReference type="EMBL" id="JARMAB010000019">
    <property type="protein sequence ID" value="MED1204073.1"/>
    <property type="molecule type" value="Genomic_DNA"/>
</dbReference>
<feature type="domain" description="Methyltransferase type 11" evidence="5">
    <location>
        <begin position="41"/>
        <end position="135"/>
    </location>
</feature>
<evidence type="ECO:0000256" key="1">
    <source>
        <dbReference type="ARBA" id="ARBA00005189"/>
    </source>
</evidence>
<dbReference type="Pfam" id="PF08241">
    <property type="entry name" value="Methyltransf_11"/>
    <property type="match status" value="1"/>
</dbReference>
<evidence type="ECO:0000259" key="5">
    <source>
        <dbReference type="Pfam" id="PF08241"/>
    </source>
</evidence>
<comment type="caution">
    <text evidence="6">The sequence shown here is derived from an EMBL/GenBank/DDBJ whole genome shotgun (WGS) entry which is preliminary data.</text>
</comment>
<comment type="pathway">
    <text evidence="1">Lipid metabolism.</text>
</comment>